<evidence type="ECO:0000256" key="2">
    <source>
        <dbReference type="ARBA" id="ARBA00022748"/>
    </source>
</evidence>
<dbReference type="GO" id="GO:0030313">
    <property type="term" value="C:cell envelope"/>
    <property type="evidence" value="ECO:0007669"/>
    <property type="project" value="UniProtKB-SubCell"/>
</dbReference>
<evidence type="ECO:0000313" key="8">
    <source>
        <dbReference type="EMBL" id="SES49233.1"/>
    </source>
</evidence>
<dbReference type="InterPro" id="IPR017937">
    <property type="entry name" value="Thioredoxin_CS"/>
</dbReference>
<evidence type="ECO:0000256" key="5">
    <source>
        <dbReference type="ARBA" id="ARBA00023284"/>
    </source>
</evidence>
<proteinExistence type="predicted"/>
<dbReference type="Gene3D" id="3.40.30.10">
    <property type="entry name" value="Glutaredoxin"/>
    <property type="match status" value="1"/>
</dbReference>
<name>A0A1H9XU74_9MICO</name>
<keyword evidence="8" id="KW-0413">Isomerase</keyword>
<keyword evidence="2" id="KW-0201">Cytochrome c-type biogenesis</keyword>
<dbReference type="EMBL" id="FOHB01000012">
    <property type="protein sequence ID" value="SES49233.1"/>
    <property type="molecule type" value="Genomic_DNA"/>
</dbReference>
<dbReference type="PANTHER" id="PTHR42852">
    <property type="entry name" value="THIOL:DISULFIDE INTERCHANGE PROTEIN DSBE"/>
    <property type="match status" value="1"/>
</dbReference>
<dbReference type="PROSITE" id="PS51257">
    <property type="entry name" value="PROKAR_LIPOPROTEIN"/>
    <property type="match status" value="1"/>
</dbReference>
<accession>A0A1H9XU74</accession>
<dbReference type="OrthoDB" id="9796554at2"/>
<keyword evidence="4" id="KW-1015">Disulfide bond</keyword>
<dbReference type="GO" id="GO:0016853">
    <property type="term" value="F:isomerase activity"/>
    <property type="evidence" value="ECO:0007669"/>
    <property type="project" value="UniProtKB-KW"/>
</dbReference>
<dbReference type="PANTHER" id="PTHR42852:SF6">
    <property type="entry name" value="THIOL:DISULFIDE INTERCHANGE PROTEIN DSBE"/>
    <property type="match status" value="1"/>
</dbReference>
<dbReference type="CDD" id="cd02966">
    <property type="entry name" value="TlpA_like_family"/>
    <property type="match status" value="1"/>
</dbReference>
<dbReference type="RefSeq" id="WP_091762877.1">
    <property type="nucleotide sequence ID" value="NZ_FOHB01000012.1"/>
</dbReference>
<keyword evidence="3" id="KW-0735">Signal-anchor</keyword>
<dbReference type="Pfam" id="PF00578">
    <property type="entry name" value="AhpC-TSA"/>
    <property type="match status" value="1"/>
</dbReference>
<evidence type="ECO:0000256" key="1">
    <source>
        <dbReference type="ARBA" id="ARBA00004196"/>
    </source>
</evidence>
<dbReference type="PROSITE" id="PS51352">
    <property type="entry name" value="THIOREDOXIN_2"/>
    <property type="match status" value="1"/>
</dbReference>
<evidence type="ECO:0000256" key="3">
    <source>
        <dbReference type="ARBA" id="ARBA00022968"/>
    </source>
</evidence>
<dbReference type="GO" id="GO:0016209">
    <property type="term" value="F:antioxidant activity"/>
    <property type="evidence" value="ECO:0007669"/>
    <property type="project" value="InterPro"/>
</dbReference>
<organism evidence="8 9">
    <name type="scientific">Pedococcus cremeus</name>
    <dbReference type="NCBI Taxonomy" id="587636"/>
    <lineage>
        <taxon>Bacteria</taxon>
        <taxon>Bacillati</taxon>
        <taxon>Actinomycetota</taxon>
        <taxon>Actinomycetes</taxon>
        <taxon>Micrococcales</taxon>
        <taxon>Intrasporangiaceae</taxon>
        <taxon>Pedococcus</taxon>
    </lineage>
</organism>
<protein>
    <submittedName>
        <fullName evidence="8">Thiol-disulfide isomerase or thioredoxin</fullName>
    </submittedName>
</protein>
<gene>
    <name evidence="8" type="ORF">SAMN05216199_0305</name>
</gene>
<reference evidence="9" key="1">
    <citation type="submission" date="2016-10" db="EMBL/GenBank/DDBJ databases">
        <authorList>
            <person name="Varghese N."/>
            <person name="Submissions S."/>
        </authorList>
    </citation>
    <scope>NUCLEOTIDE SEQUENCE [LARGE SCALE GENOMIC DNA]</scope>
    <source>
        <strain evidence="9">CGMCC 1.6963</strain>
    </source>
</reference>
<dbReference type="SUPFAM" id="SSF52833">
    <property type="entry name" value="Thioredoxin-like"/>
    <property type="match status" value="1"/>
</dbReference>
<feature type="chain" id="PRO_5038523355" evidence="6">
    <location>
        <begin position="21"/>
        <end position="194"/>
    </location>
</feature>
<evidence type="ECO:0000256" key="4">
    <source>
        <dbReference type="ARBA" id="ARBA00023157"/>
    </source>
</evidence>
<dbReference type="Proteomes" id="UP000199019">
    <property type="component" value="Unassembled WGS sequence"/>
</dbReference>
<dbReference type="STRING" id="587636.SAMN05216199_0305"/>
<dbReference type="InterPro" id="IPR050553">
    <property type="entry name" value="Thioredoxin_ResA/DsbE_sf"/>
</dbReference>
<evidence type="ECO:0000313" key="9">
    <source>
        <dbReference type="Proteomes" id="UP000199019"/>
    </source>
</evidence>
<dbReference type="PROSITE" id="PS00194">
    <property type="entry name" value="THIOREDOXIN_1"/>
    <property type="match status" value="1"/>
</dbReference>
<dbReference type="InterPro" id="IPR036249">
    <property type="entry name" value="Thioredoxin-like_sf"/>
</dbReference>
<feature type="signal peptide" evidence="6">
    <location>
        <begin position="1"/>
        <end position="20"/>
    </location>
</feature>
<keyword evidence="6" id="KW-0732">Signal</keyword>
<comment type="subcellular location">
    <subcellularLocation>
        <location evidence="1">Cell envelope</location>
    </subcellularLocation>
</comment>
<feature type="domain" description="Thioredoxin" evidence="7">
    <location>
        <begin position="48"/>
        <end position="192"/>
    </location>
</feature>
<keyword evidence="9" id="KW-1185">Reference proteome</keyword>
<evidence type="ECO:0000259" key="7">
    <source>
        <dbReference type="PROSITE" id="PS51352"/>
    </source>
</evidence>
<sequence>MRSAALALAGVLALSAAACSSDPNSLASQAKAGDRKGYVSGDGSVENIAPGKRQVPVKLSGKTLDGKDWSLADEKGKVVVVNVWGSWCGPCVAEAPDLQKAWGSISKAGKPVQFMGIDFREAPERGAAFAKAKNITYPSLTDESGVLILALQGKAPTVPTTLVLDKTGRIAARVNGETSTSTLTGLVDDVLAEG</sequence>
<evidence type="ECO:0000256" key="6">
    <source>
        <dbReference type="SAM" id="SignalP"/>
    </source>
</evidence>
<dbReference type="InterPro" id="IPR000866">
    <property type="entry name" value="AhpC/TSA"/>
</dbReference>
<dbReference type="InterPro" id="IPR013766">
    <property type="entry name" value="Thioredoxin_domain"/>
</dbReference>
<dbReference type="AlphaFoldDB" id="A0A1H9XU74"/>
<keyword evidence="3" id="KW-0812">Transmembrane</keyword>
<dbReference type="GO" id="GO:0017004">
    <property type="term" value="P:cytochrome complex assembly"/>
    <property type="evidence" value="ECO:0007669"/>
    <property type="project" value="UniProtKB-KW"/>
</dbReference>
<dbReference type="GO" id="GO:0016491">
    <property type="term" value="F:oxidoreductase activity"/>
    <property type="evidence" value="ECO:0007669"/>
    <property type="project" value="InterPro"/>
</dbReference>
<keyword evidence="5" id="KW-0676">Redox-active center</keyword>